<proteinExistence type="predicted"/>
<protein>
    <submittedName>
        <fullName evidence="2">Uncharacterized protein</fullName>
    </submittedName>
</protein>
<keyword evidence="3" id="KW-1185">Reference proteome</keyword>
<dbReference type="AlphaFoldDB" id="A0AAV9RN73"/>
<feature type="compositionally biased region" description="Low complexity" evidence="1">
    <location>
        <begin position="14"/>
        <end position="27"/>
    </location>
</feature>
<feature type="region of interest" description="Disordered" evidence="1">
    <location>
        <begin position="1"/>
        <end position="73"/>
    </location>
</feature>
<reference evidence="2 3" key="1">
    <citation type="submission" date="2021-06" db="EMBL/GenBank/DDBJ databases">
        <authorList>
            <person name="Palmer J.M."/>
        </authorList>
    </citation>
    <scope>NUCLEOTIDE SEQUENCE [LARGE SCALE GENOMIC DNA]</scope>
    <source>
        <strain evidence="2 3">MEX-2019</strain>
        <tissue evidence="2">Muscle</tissue>
    </source>
</reference>
<feature type="compositionally biased region" description="Polar residues" evidence="1">
    <location>
        <begin position="202"/>
        <end position="217"/>
    </location>
</feature>
<evidence type="ECO:0000256" key="1">
    <source>
        <dbReference type="SAM" id="MobiDB-lite"/>
    </source>
</evidence>
<name>A0AAV9RN73_9TELE</name>
<sequence>MLPKPLLTGATGQTPLSTLPTTELPAPHQDNLTQQKVPGQRQAPGAGVPHHPLCNHTNTPHHHHCNDSSGRNINQLSSTIATQLIQMPVTPYKKRGHSPPTHTLQPLHATLQPAAQISHLPGHDSQKSSTPPSLPNHPANASSPSPPVHQRETCANQVTAPCRPTAPGQTKAPTPHPPDRQPQPGVQAGARATEGSIRGSPPQHSTPSTGHPANLTTKPGPHQARRPASPSTKAKPHPDQHCTLPGQDPLARARPPLQPTDQAPKSGIEIQRNLNLK</sequence>
<feature type="region of interest" description="Disordered" evidence="1">
    <location>
        <begin position="119"/>
        <end position="277"/>
    </location>
</feature>
<organism evidence="2 3">
    <name type="scientific">Crenichthys baileyi</name>
    <name type="common">White River springfish</name>
    <dbReference type="NCBI Taxonomy" id="28760"/>
    <lineage>
        <taxon>Eukaryota</taxon>
        <taxon>Metazoa</taxon>
        <taxon>Chordata</taxon>
        <taxon>Craniata</taxon>
        <taxon>Vertebrata</taxon>
        <taxon>Euteleostomi</taxon>
        <taxon>Actinopterygii</taxon>
        <taxon>Neopterygii</taxon>
        <taxon>Teleostei</taxon>
        <taxon>Neoteleostei</taxon>
        <taxon>Acanthomorphata</taxon>
        <taxon>Ovalentaria</taxon>
        <taxon>Atherinomorphae</taxon>
        <taxon>Cyprinodontiformes</taxon>
        <taxon>Goodeidae</taxon>
        <taxon>Crenichthys</taxon>
    </lineage>
</organism>
<accession>A0AAV9RN73</accession>
<evidence type="ECO:0000313" key="2">
    <source>
        <dbReference type="EMBL" id="KAK5610423.1"/>
    </source>
</evidence>
<gene>
    <name evidence="2" type="ORF">CRENBAI_004858</name>
</gene>
<feature type="compositionally biased region" description="Low complexity" evidence="1">
    <location>
        <begin position="49"/>
        <end position="58"/>
    </location>
</feature>
<evidence type="ECO:0000313" key="3">
    <source>
        <dbReference type="Proteomes" id="UP001311232"/>
    </source>
</evidence>
<dbReference type="EMBL" id="JAHHUM010001571">
    <property type="protein sequence ID" value="KAK5610423.1"/>
    <property type="molecule type" value="Genomic_DNA"/>
</dbReference>
<comment type="caution">
    <text evidence="2">The sequence shown here is derived from an EMBL/GenBank/DDBJ whole genome shotgun (WGS) entry which is preliminary data.</text>
</comment>
<dbReference type="Proteomes" id="UP001311232">
    <property type="component" value="Unassembled WGS sequence"/>
</dbReference>